<dbReference type="InterPro" id="IPR006102">
    <property type="entry name" value="Ig-like_GH2"/>
</dbReference>
<dbReference type="Proteomes" id="UP000005938">
    <property type="component" value="Unassembled WGS sequence"/>
</dbReference>
<gene>
    <name evidence="12" type="ORF">W5A_03074</name>
</gene>
<evidence type="ECO:0000256" key="6">
    <source>
        <dbReference type="ARBA" id="ARBA00022801"/>
    </source>
</evidence>
<evidence type="ECO:0000259" key="11">
    <source>
        <dbReference type="SMART" id="SM01038"/>
    </source>
</evidence>
<dbReference type="Gene3D" id="2.60.40.10">
    <property type="entry name" value="Immunoglobulins"/>
    <property type="match status" value="2"/>
</dbReference>
<comment type="caution">
    <text evidence="12">The sequence shown here is derived from an EMBL/GenBank/DDBJ whole genome shotgun (WGS) entry which is preliminary data.</text>
</comment>
<dbReference type="InterPro" id="IPR006103">
    <property type="entry name" value="Glyco_hydro_2_cat"/>
</dbReference>
<name>I0WHM5_9FLAO</name>
<comment type="similarity">
    <text evidence="3 10">Belongs to the glycosyl hydrolase 2 family.</text>
</comment>
<dbReference type="SMART" id="SM01038">
    <property type="entry name" value="Bgal_small_N"/>
    <property type="match status" value="1"/>
</dbReference>
<dbReference type="GO" id="GO:0004565">
    <property type="term" value="F:beta-galactosidase activity"/>
    <property type="evidence" value="ECO:0007669"/>
    <property type="project" value="UniProtKB-EC"/>
</dbReference>
<dbReference type="InterPro" id="IPR011013">
    <property type="entry name" value="Gal_mutarotase_sf_dom"/>
</dbReference>
<dbReference type="eggNOG" id="COG3250">
    <property type="taxonomic scope" value="Bacteria"/>
</dbReference>
<dbReference type="InterPro" id="IPR023230">
    <property type="entry name" value="Glyco_hydro_2_CS"/>
</dbReference>
<evidence type="ECO:0000256" key="3">
    <source>
        <dbReference type="ARBA" id="ARBA00007401"/>
    </source>
</evidence>
<dbReference type="SUPFAM" id="SSF74650">
    <property type="entry name" value="Galactose mutarotase-like"/>
    <property type="match status" value="1"/>
</dbReference>
<protein>
    <recommendedName>
        <fullName evidence="5 10">Beta-galactosidase</fullName>
        <ecNumber evidence="5 10">3.2.1.23</ecNumber>
    </recommendedName>
    <alternativeName>
        <fullName evidence="9 10">Lactase</fullName>
    </alternativeName>
</protein>
<dbReference type="Pfam" id="PF02929">
    <property type="entry name" value="Bgal_small_N"/>
    <property type="match status" value="1"/>
</dbReference>
<dbReference type="SMR" id="I0WHM5"/>
<dbReference type="Pfam" id="PF00703">
    <property type="entry name" value="Glyco_hydro_2"/>
    <property type="match status" value="1"/>
</dbReference>
<comment type="cofactor">
    <cofactor evidence="2">
        <name>Ca(2+)</name>
        <dbReference type="ChEBI" id="CHEBI:29108"/>
    </cofactor>
</comment>
<evidence type="ECO:0000256" key="2">
    <source>
        <dbReference type="ARBA" id="ARBA00001913"/>
    </source>
</evidence>
<dbReference type="SUPFAM" id="SSF49785">
    <property type="entry name" value="Galactose-binding domain-like"/>
    <property type="match status" value="1"/>
</dbReference>
<dbReference type="InterPro" id="IPR006101">
    <property type="entry name" value="Glyco_hydro_2"/>
</dbReference>
<dbReference type="Pfam" id="PF02837">
    <property type="entry name" value="Glyco_hydro_2_N"/>
    <property type="match status" value="1"/>
</dbReference>
<dbReference type="RefSeq" id="WP_008237273.1">
    <property type="nucleotide sequence ID" value="NZ_AJJU01000003.1"/>
</dbReference>
<evidence type="ECO:0000256" key="5">
    <source>
        <dbReference type="ARBA" id="ARBA00012756"/>
    </source>
</evidence>
<dbReference type="Pfam" id="PF02836">
    <property type="entry name" value="Glyco_hydro_2_C"/>
    <property type="match status" value="1"/>
</dbReference>
<dbReference type="PRINTS" id="PR00132">
    <property type="entry name" value="GLHYDRLASE2"/>
</dbReference>
<evidence type="ECO:0000256" key="4">
    <source>
        <dbReference type="ARBA" id="ARBA00011245"/>
    </source>
</evidence>
<dbReference type="InterPro" id="IPR017853">
    <property type="entry name" value="GH"/>
</dbReference>
<dbReference type="AlphaFoldDB" id="I0WHM5"/>
<dbReference type="EC" id="3.2.1.23" evidence="5 10"/>
<dbReference type="PATRIC" id="fig|946077.3.peg.622"/>
<evidence type="ECO:0000256" key="7">
    <source>
        <dbReference type="ARBA" id="ARBA00022837"/>
    </source>
</evidence>
<dbReference type="GO" id="GO:0030246">
    <property type="term" value="F:carbohydrate binding"/>
    <property type="evidence" value="ECO:0007669"/>
    <property type="project" value="InterPro"/>
</dbReference>
<dbReference type="InterPro" id="IPR006104">
    <property type="entry name" value="Glyco_hydro_2_N"/>
</dbReference>
<dbReference type="Pfam" id="PF16353">
    <property type="entry name" value="LacZ_4"/>
    <property type="match status" value="1"/>
</dbReference>
<dbReference type="PANTHER" id="PTHR46323">
    <property type="entry name" value="BETA-GALACTOSIDASE"/>
    <property type="match status" value="1"/>
</dbReference>
<dbReference type="PROSITE" id="PS00608">
    <property type="entry name" value="GLYCOSYL_HYDROL_F2_2"/>
    <property type="match status" value="1"/>
</dbReference>
<evidence type="ECO:0000313" key="12">
    <source>
        <dbReference type="EMBL" id="EID75891.1"/>
    </source>
</evidence>
<dbReference type="Gene3D" id="2.70.98.10">
    <property type="match status" value="1"/>
</dbReference>
<dbReference type="Gene3D" id="3.20.20.80">
    <property type="entry name" value="Glycosidases"/>
    <property type="match status" value="1"/>
</dbReference>
<dbReference type="SUPFAM" id="SSF49303">
    <property type="entry name" value="beta-Galactosidase/glucuronidase domain"/>
    <property type="match status" value="2"/>
</dbReference>
<dbReference type="InterPro" id="IPR036156">
    <property type="entry name" value="Beta-gal/glucu_dom_sf"/>
</dbReference>
<dbReference type="InterPro" id="IPR023232">
    <property type="entry name" value="Glyco_hydro_2_AS"/>
</dbReference>
<dbReference type="EMBL" id="AJJU01000003">
    <property type="protein sequence ID" value="EID75891.1"/>
    <property type="molecule type" value="Genomic_DNA"/>
</dbReference>
<dbReference type="Gene3D" id="2.60.120.260">
    <property type="entry name" value="Galactose-binding domain-like"/>
    <property type="match status" value="1"/>
</dbReference>
<dbReference type="InterPro" id="IPR008979">
    <property type="entry name" value="Galactose-bd-like_sf"/>
</dbReference>
<dbReference type="InterPro" id="IPR014718">
    <property type="entry name" value="GH-type_carb-bd"/>
</dbReference>
<comment type="subunit">
    <text evidence="4">Monomer.</text>
</comment>
<evidence type="ECO:0000256" key="10">
    <source>
        <dbReference type="RuleBase" id="RU361154"/>
    </source>
</evidence>
<accession>I0WHM5</accession>
<keyword evidence="6 10" id="KW-0378">Hydrolase</keyword>
<dbReference type="InterPro" id="IPR004199">
    <property type="entry name" value="B-gal_small/dom_5"/>
</dbReference>
<dbReference type="InterPro" id="IPR032312">
    <property type="entry name" value="LacZ_4"/>
</dbReference>
<dbReference type="PANTHER" id="PTHR46323:SF2">
    <property type="entry name" value="BETA-GALACTOSIDASE"/>
    <property type="match status" value="1"/>
</dbReference>
<comment type="catalytic activity">
    <reaction evidence="1 10">
        <text>Hydrolysis of terminal non-reducing beta-D-galactose residues in beta-D-galactosides.</text>
        <dbReference type="EC" id="3.2.1.23"/>
    </reaction>
</comment>
<evidence type="ECO:0000256" key="8">
    <source>
        <dbReference type="ARBA" id="ARBA00023295"/>
    </source>
</evidence>
<dbReference type="InterPro" id="IPR050347">
    <property type="entry name" value="Bact_Beta-galactosidase"/>
</dbReference>
<sequence length="1049" mass="120819">MLKRVYYILACIGLLGIVEVQAQQPFLDPVFENPSVQEDNRMPMKVNYFPYESLEKARSGNKESSIRFMSLNGYWQFLWVPDYKKLPQDFADPNVDVSHWKNFPVPANWEFNGYGVPIYVNEKFEYALKNPSPPDIPDSIDQPAAVYRKSINIPETWKNQQVYLYLGAVKSAFRLYVNGVYVGMGKDSKLESEFDLTTYIKPGENVLTLEVRRWSDGSYLEAQDMWRVSGITREVYLYARPKVHIYDWESGATLSNGYRDGKLQLRTQVWNLTDTPKNEYQLHSALYDDNGRKVWNASQTTYGLKRPFGKTEIQFDATISNINSWSAETPNLYRLELILTDSKGMIQEVISKKIGFRTVEIANAQILINGKPVLFKGVNRHETHPETGQVVSKESMLQDIKLMKALNVNAVRTSHYPNDPYWYELCDQYGLYVMDEANVENHGMHYDLARTLGNDPDWEKAHLMRIGRMIIRDRNHPSIFSWSMGNESGSGWNFYQSYKMAKSLDSSRPIHYERSEGEWNIDIESSMYKDITFLENYAQNNPKKPFLLCEYAHAMGNSIGNLQEYWDVFEKYPVLQGGFIWDWVDQGKFKKEGDITIVGYGGDWGPAGTPSDNNFLANGIIASDRTLHPHAYEVRKVHQNIAFERKDSKLEIRNKYFFKTLDNFAFNWTLLKNGEIVNRGRLPQITVQPGQTVSIDLPQASLDTSKGGEYFLQIEAQLINEEGILEAKTPLAFGEFQLTKSESIPYAVPETNSIEITESVNQIKIYNKRFELNIDSARGVVGSFIVKGEKLWESGPMLNLWRPGTDNDFGANLPYKLKYLKDVYQNAVTSTRYQQLNDGRIQVTFQSKMIDGRLLFTQDLIIDENGGIFVTNDLLPELEYDSMVFKIGNLLKLPNDFSTLQWYGRGPWESYRDRKTSALIGLYKGSIDKQYHPYVRPQESGNKTEVRWASITKKNGSGFKVVYSENVLNIKALPYSPDQLFPGFKKHQTHSARLVPDTNVYLDIDMEHLGVGGNNSWGELPMSKYRLHLNKPYTYSYWIIPIDTKKNRN</sequence>
<evidence type="ECO:0000256" key="9">
    <source>
        <dbReference type="ARBA" id="ARBA00032230"/>
    </source>
</evidence>
<evidence type="ECO:0000313" key="13">
    <source>
        <dbReference type="Proteomes" id="UP000005938"/>
    </source>
</evidence>
<keyword evidence="7" id="KW-0106">Calcium</keyword>
<keyword evidence="8 10" id="KW-0326">Glycosidase</keyword>
<dbReference type="InterPro" id="IPR013783">
    <property type="entry name" value="Ig-like_fold"/>
</dbReference>
<reference evidence="12 13" key="1">
    <citation type="journal article" date="2012" name="J. Bacteriol.">
        <title>Genome Sequence of the Halotolerant Bacterium Imtechella halotolerans K1T.</title>
        <authorList>
            <person name="Kumar S."/>
            <person name="Vikram S."/>
            <person name="Subramanian S."/>
            <person name="Raghava G.P."/>
            <person name="Pinnaka A.K."/>
        </authorList>
    </citation>
    <scope>NUCLEOTIDE SEQUENCE [LARGE SCALE GENOMIC DNA]</scope>
    <source>
        <strain evidence="12 13">K1</strain>
    </source>
</reference>
<dbReference type="SUPFAM" id="SSF51445">
    <property type="entry name" value="(Trans)glycosidases"/>
    <property type="match status" value="1"/>
</dbReference>
<dbReference type="PROSITE" id="PS00719">
    <property type="entry name" value="GLYCOSYL_HYDROL_F2_1"/>
    <property type="match status" value="1"/>
</dbReference>
<feature type="domain" description="Beta galactosidase small chain/" evidence="11">
    <location>
        <begin position="764"/>
        <end position="1040"/>
    </location>
</feature>
<dbReference type="GO" id="GO:0005990">
    <property type="term" value="P:lactose catabolic process"/>
    <property type="evidence" value="ECO:0007669"/>
    <property type="project" value="TreeGrafter"/>
</dbReference>
<dbReference type="GO" id="GO:0009341">
    <property type="term" value="C:beta-galactosidase complex"/>
    <property type="evidence" value="ECO:0007669"/>
    <property type="project" value="InterPro"/>
</dbReference>
<dbReference type="STRING" id="946077.W5A_03074"/>
<proteinExistence type="inferred from homology"/>
<keyword evidence="13" id="KW-1185">Reference proteome</keyword>
<evidence type="ECO:0000256" key="1">
    <source>
        <dbReference type="ARBA" id="ARBA00001412"/>
    </source>
</evidence>
<organism evidence="12 13">
    <name type="scientific">Imtechella halotolerans K1</name>
    <dbReference type="NCBI Taxonomy" id="946077"/>
    <lineage>
        <taxon>Bacteria</taxon>
        <taxon>Pseudomonadati</taxon>
        <taxon>Bacteroidota</taxon>
        <taxon>Flavobacteriia</taxon>
        <taxon>Flavobacteriales</taxon>
        <taxon>Flavobacteriaceae</taxon>
        <taxon>Imtechella</taxon>
    </lineage>
</organism>